<evidence type="ECO:0000256" key="1">
    <source>
        <dbReference type="SAM" id="Phobius"/>
    </source>
</evidence>
<comment type="caution">
    <text evidence="2">The sequence shown here is derived from an EMBL/GenBank/DDBJ whole genome shotgun (WGS) entry which is preliminary data.</text>
</comment>
<dbReference type="EMBL" id="QGDD01000003">
    <property type="protein sequence ID" value="PWN03128.1"/>
    <property type="molecule type" value="Genomic_DNA"/>
</dbReference>
<feature type="transmembrane region" description="Helical" evidence="1">
    <location>
        <begin position="125"/>
        <end position="147"/>
    </location>
</feature>
<organism evidence="2 3">
    <name type="scientific">Nocardioides silvaticus</name>
    <dbReference type="NCBI Taxonomy" id="2201891"/>
    <lineage>
        <taxon>Bacteria</taxon>
        <taxon>Bacillati</taxon>
        <taxon>Actinomycetota</taxon>
        <taxon>Actinomycetes</taxon>
        <taxon>Propionibacteriales</taxon>
        <taxon>Nocardioidaceae</taxon>
        <taxon>Nocardioides</taxon>
    </lineage>
</organism>
<feature type="transmembrane region" description="Helical" evidence="1">
    <location>
        <begin position="188"/>
        <end position="206"/>
    </location>
</feature>
<accession>A0A316TH59</accession>
<keyword evidence="1" id="KW-1133">Transmembrane helix</keyword>
<evidence type="ECO:0000313" key="3">
    <source>
        <dbReference type="Proteomes" id="UP000245507"/>
    </source>
</evidence>
<dbReference type="OrthoDB" id="4870029at2"/>
<name>A0A316TH59_9ACTN</name>
<dbReference type="RefSeq" id="WP_109693217.1">
    <property type="nucleotide sequence ID" value="NZ_QGDD01000003.1"/>
</dbReference>
<dbReference type="AlphaFoldDB" id="A0A316TH59"/>
<protein>
    <submittedName>
        <fullName evidence="2">Uncharacterized protein</fullName>
    </submittedName>
</protein>
<evidence type="ECO:0000313" key="2">
    <source>
        <dbReference type="EMBL" id="PWN03128.1"/>
    </source>
</evidence>
<keyword evidence="1" id="KW-0472">Membrane</keyword>
<proteinExistence type="predicted"/>
<reference evidence="2 3" key="1">
    <citation type="submission" date="2018-05" db="EMBL/GenBank/DDBJ databases">
        <title>Nocardioides silvaticus genome.</title>
        <authorList>
            <person name="Li C."/>
            <person name="Wang G."/>
        </authorList>
    </citation>
    <scope>NUCLEOTIDE SEQUENCE [LARGE SCALE GENOMIC DNA]</scope>
    <source>
        <strain evidence="2 3">CCTCC AB 2018079</strain>
    </source>
</reference>
<keyword evidence="1" id="KW-0812">Transmembrane</keyword>
<gene>
    <name evidence="2" type="ORF">DJ010_08350</name>
</gene>
<keyword evidence="3" id="KW-1185">Reference proteome</keyword>
<dbReference type="Proteomes" id="UP000245507">
    <property type="component" value="Unassembled WGS sequence"/>
</dbReference>
<sequence length="221" mass="24059">MVVQRWDLEDDAGRAHRVEAAGSTRHQVRWYVDDELVAERTSLDAKITLRSTDRDDLGSVVVRHSQLGAPRRATLFGPGGDDPAALAGVGGTELLPEPGSPAASYADRVLAHPTRYTILQTAGGVATIVVPILLAALLAKLAFALPLPDIPWPNLPNVNGPDLPGLPLPDLDLPDWSLPGWVREVLDHAKFVWPVLLAFFLARAEIRRRRQQKESTTSVGR</sequence>